<name>A0AA48HB46_9FLAO</name>
<dbReference type="Proteomes" id="UP001330184">
    <property type="component" value="Chromosome"/>
</dbReference>
<dbReference type="InterPro" id="IPR052945">
    <property type="entry name" value="Mitotic_Regulator"/>
</dbReference>
<reference evidence="1 2" key="1">
    <citation type="submission" date="2023-01" db="EMBL/GenBank/DDBJ databases">
        <title>Complete genome sequence of Muricauda aquimarina strain IFOP_LL357.</title>
        <authorList>
            <person name="Gajardo G."/>
            <person name="Ueki S."/>
            <person name="Maruyama F."/>
        </authorList>
    </citation>
    <scope>NUCLEOTIDE SEQUENCE [LARGE SCALE GENOMIC DNA]</scope>
    <source>
        <strain evidence="1 2">IFOP_LL357</strain>
    </source>
</reference>
<dbReference type="SMART" id="SM00671">
    <property type="entry name" value="SEL1"/>
    <property type="match status" value="2"/>
</dbReference>
<dbReference type="InterPro" id="IPR006597">
    <property type="entry name" value="Sel1-like"/>
</dbReference>
<proteinExistence type="predicted"/>
<evidence type="ECO:0000313" key="1">
    <source>
        <dbReference type="EMBL" id="BDW93624.1"/>
    </source>
</evidence>
<evidence type="ECO:0000313" key="2">
    <source>
        <dbReference type="Proteomes" id="UP001330184"/>
    </source>
</evidence>
<dbReference type="Gene3D" id="1.25.40.10">
    <property type="entry name" value="Tetratricopeptide repeat domain"/>
    <property type="match status" value="1"/>
</dbReference>
<dbReference type="SUPFAM" id="SSF81901">
    <property type="entry name" value="HCP-like"/>
    <property type="match status" value="1"/>
</dbReference>
<dbReference type="EMBL" id="AP027268">
    <property type="protein sequence ID" value="BDW93624.1"/>
    <property type="molecule type" value="Genomic_DNA"/>
</dbReference>
<dbReference type="Pfam" id="PF08238">
    <property type="entry name" value="Sel1"/>
    <property type="match status" value="2"/>
</dbReference>
<dbReference type="PANTHER" id="PTHR43628:SF1">
    <property type="entry name" value="CHITIN SYNTHASE REGULATORY FACTOR 2-RELATED"/>
    <property type="match status" value="1"/>
</dbReference>
<gene>
    <name evidence="1" type="ORF">MACH07_24560</name>
</gene>
<keyword evidence="2" id="KW-1185">Reference proteome</keyword>
<sequence length="447" mass="51268">MNKPILSLIVMLLSFSGLKSQIDCSKRLDVVKNQLENRKILHESVLAEMSKSLDTCLSNDGMSHYILGLIELRKNGKGSKNSMKNFEIASKMGFTRAKTYLGYSYKNGWGVQKDLQESLYWIRQAAEEGDDNAIYTLGYYYLKGIGGLEPDYEQAVANFHRSNHQMAKYWLAFCTNFGLGTTDDKLDAKRILLETETPEGQSFKEYLDTNIEQEFSSLKESKNMVPENMGTKNTHGVFQGFWLEKDWMDELVLRKIPVSMDFKSNNSGDVSLSLMIQGLNYPLLLNNNGRLKKDIEITLSAPFKGPNHPETITYLVKDITVYRNLTNEALELQCTTLIKEYEEQGPPISIQVYGPESIDLKIDKSFYVFPNTFDQVLNYSFTLLFQSEVHLEIFNLNGYRVKQFEFGFLEPGEQLLEIDCNDLRPQNYIAILNINGRKSTKQVIKKY</sequence>
<dbReference type="InterPro" id="IPR011990">
    <property type="entry name" value="TPR-like_helical_dom_sf"/>
</dbReference>
<protein>
    <recommendedName>
        <fullName evidence="3">Sel1 repeat family protein</fullName>
    </recommendedName>
</protein>
<dbReference type="AlphaFoldDB" id="A0AA48HB46"/>
<dbReference type="RefSeq" id="WP_338194276.1">
    <property type="nucleotide sequence ID" value="NZ_AP027268.1"/>
</dbReference>
<evidence type="ECO:0008006" key="3">
    <source>
        <dbReference type="Google" id="ProtNLM"/>
    </source>
</evidence>
<organism evidence="1 2">
    <name type="scientific">Flagellimonas marinaquae</name>
    <dbReference type="NCBI Taxonomy" id="254955"/>
    <lineage>
        <taxon>Bacteria</taxon>
        <taxon>Pseudomonadati</taxon>
        <taxon>Bacteroidota</taxon>
        <taxon>Flavobacteriia</taxon>
        <taxon>Flavobacteriales</taxon>
        <taxon>Flavobacteriaceae</taxon>
        <taxon>Flagellimonas</taxon>
    </lineage>
</organism>
<dbReference type="PANTHER" id="PTHR43628">
    <property type="entry name" value="ACTIVATOR OF C KINASE PROTEIN 1-RELATED"/>
    <property type="match status" value="1"/>
</dbReference>
<accession>A0AA48HB46</accession>